<protein>
    <submittedName>
        <fullName evidence="1">Uncharacterized protein</fullName>
    </submittedName>
</protein>
<comment type="caution">
    <text evidence="1">The sequence shown here is derived from an EMBL/GenBank/DDBJ whole genome shotgun (WGS) entry which is preliminary data.</text>
</comment>
<dbReference type="Proteomes" id="UP001367508">
    <property type="component" value="Unassembled WGS sequence"/>
</dbReference>
<name>A0AAN9Q7P7_CANGL</name>
<dbReference type="EMBL" id="JAYMYQ010000006">
    <property type="protein sequence ID" value="KAK7324574.1"/>
    <property type="molecule type" value="Genomic_DNA"/>
</dbReference>
<accession>A0AAN9Q7P7</accession>
<sequence>MGHFTGLKNDHWTPMINGPFTGFKSVKYSFYFYIKLGQSKSPFKIFLQLQYLSLPVKVAIVSSLHSRCASIKSCSSPFSFPIPISDFKPDRDNADAENVVVSRILLSHTPRVSPTLICSPPSSASNQGVVFMPPTRSATETNRGFRLPAPDIECSYRNESWAFEWL</sequence>
<keyword evidence="2" id="KW-1185">Reference proteome</keyword>
<proteinExistence type="predicted"/>
<evidence type="ECO:0000313" key="2">
    <source>
        <dbReference type="Proteomes" id="UP001367508"/>
    </source>
</evidence>
<reference evidence="1 2" key="1">
    <citation type="submission" date="2024-01" db="EMBL/GenBank/DDBJ databases">
        <title>The genomes of 5 underutilized Papilionoideae crops provide insights into root nodulation and disease resistanc.</title>
        <authorList>
            <person name="Jiang F."/>
        </authorList>
    </citation>
    <scope>NUCLEOTIDE SEQUENCE [LARGE SCALE GENOMIC DNA]</scope>
    <source>
        <strain evidence="1">LVBAO_FW01</strain>
        <tissue evidence="1">Leaves</tissue>
    </source>
</reference>
<dbReference type="AlphaFoldDB" id="A0AAN9Q7P7"/>
<evidence type="ECO:0000313" key="1">
    <source>
        <dbReference type="EMBL" id="KAK7324574.1"/>
    </source>
</evidence>
<organism evidence="1 2">
    <name type="scientific">Canavalia gladiata</name>
    <name type="common">Sword bean</name>
    <name type="synonym">Dolichos gladiatus</name>
    <dbReference type="NCBI Taxonomy" id="3824"/>
    <lineage>
        <taxon>Eukaryota</taxon>
        <taxon>Viridiplantae</taxon>
        <taxon>Streptophyta</taxon>
        <taxon>Embryophyta</taxon>
        <taxon>Tracheophyta</taxon>
        <taxon>Spermatophyta</taxon>
        <taxon>Magnoliopsida</taxon>
        <taxon>eudicotyledons</taxon>
        <taxon>Gunneridae</taxon>
        <taxon>Pentapetalae</taxon>
        <taxon>rosids</taxon>
        <taxon>fabids</taxon>
        <taxon>Fabales</taxon>
        <taxon>Fabaceae</taxon>
        <taxon>Papilionoideae</taxon>
        <taxon>50 kb inversion clade</taxon>
        <taxon>NPAAA clade</taxon>
        <taxon>indigoferoid/millettioid clade</taxon>
        <taxon>Phaseoleae</taxon>
        <taxon>Canavalia</taxon>
    </lineage>
</organism>
<gene>
    <name evidence="1" type="ORF">VNO77_28248</name>
</gene>